<dbReference type="Proteomes" id="UP000077927">
    <property type="component" value="Chromosome 1"/>
</dbReference>
<protein>
    <submittedName>
        <fullName evidence="1">Uncharacterized protein</fullName>
    </submittedName>
</protein>
<sequence>MESVVGTHDAMLGRRLYVRFNGHDACSLSPELTAEPKAMFQRDKQASSRMFRCVNLLELEAGQDVLMVEAIQHQIAHAFKSEMHERISVLLVETRLCDLGCQIPATDGQLNSWPKRSTPIKHNTVHLAVMKARPAAKHVQDFLMRFNLLKCVHAKDSGWFGQRPGFPL</sequence>
<evidence type="ECO:0000313" key="2">
    <source>
        <dbReference type="Proteomes" id="UP000077927"/>
    </source>
</evidence>
<dbReference type="KEGG" id="rin:ACS15_0111"/>
<proteinExistence type="predicted"/>
<dbReference type="EMBL" id="CP012605">
    <property type="protein sequence ID" value="ANH74725.1"/>
    <property type="molecule type" value="Genomic_DNA"/>
</dbReference>
<dbReference type="AlphaFoldDB" id="A0AAC9BLK1"/>
<reference evidence="1 2" key="1">
    <citation type="submission" date="2015-09" db="EMBL/GenBank/DDBJ databases">
        <authorList>
            <person name="Xu Y."/>
            <person name="Nagy A."/>
            <person name="Liu N.T."/>
            <person name="Nou X."/>
        </authorList>
    </citation>
    <scope>NUCLEOTIDE SEQUENCE [LARGE SCALE GENOMIC DNA]</scope>
    <source>
        <strain evidence="1 2">FC1138</strain>
    </source>
</reference>
<gene>
    <name evidence="1" type="ORF">ACS15_0111</name>
</gene>
<evidence type="ECO:0000313" key="1">
    <source>
        <dbReference type="EMBL" id="ANH74725.1"/>
    </source>
</evidence>
<accession>A0AAC9BLK1</accession>
<organism evidence="1 2">
    <name type="scientific">Ralstonia insidiosa</name>
    <dbReference type="NCBI Taxonomy" id="190721"/>
    <lineage>
        <taxon>Bacteria</taxon>
        <taxon>Pseudomonadati</taxon>
        <taxon>Pseudomonadota</taxon>
        <taxon>Betaproteobacteria</taxon>
        <taxon>Burkholderiales</taxon>
        <taxon>Burkholderiaceae</taxon>
        <taxon>Ralstonia</taxon>
    </lineage>
</organism>
<name>A0AAC9BLK1_9RALS</name>